<evidence type="ECO:0008006" key="3">
    <source>
        <dbReference type="Google" id="ProtNLM"/>
    </source>
</evidence>
<organism evidence="1 2">
    <name type="scientific">Microbulbifer halophilus</name>
    <dbReference type="NCBI Taxonomy" id="453963"/>
    <lineage>
        <taxon>Bacteria</taxon>
        <taxon>Pseudomonadati</taxon>
        <taxon>Pseudomonadota</taxon>
        <taxon>Gammaproteobacteria</taxon>
        <taxon>Cellvibrionales</taxon>
        <taxon>Microbulbiferaceae</taxon>
        <taxon>Microbulbifer</taxon>
    </lineage>
</organism>
<comment type="caution">
    <text evidence="1">The sequence shown here is derived from an EMBL/GenBank/DDBJ whole genome shotgun (WGS) entry which is preliminary data.</text>
</comment>
<keyword evidence="2" id="KW-1185">Reference proteome</keyword>
<evidence type="ECO:0000313" key="1">
    <source>
        <dbReference type="EMBL" id="MFD2310662.1"/>
    </source>
</evidence>
<gene>
    <name evidence="1" type="ORF">ACFSKX_09565</name>
</gene>
<dbReference type="Proteomes" id="UP001597425">
    <property type="component" value="Unassembled WGS sequence"/>
</dbReference>
<dbReference type="EMBL" id="JBHUJD010000010">
    <property type="protein sequence ID" value="MFD2310662.1"/>
    <property type="molecule type" value="Genomic_DNA"/>
</dbReference>
<evidence type="ECO:0000313" key="2">
    <source>
        <dbReference type="Proteomes" id="UP001597425"/>
    </source>
</evidence>
<protein>
    <recommendedName>
        <fullName evidence="3">Acyl carrier protein</fullName>
    </recommendedName>
</protein>
<name>A0ABW5EBL8_9GAMM</name>
<reference evidence="2" key="1">
    <citation type="journal article" date="2019" name="Int. J. Syst. Evol. Microbiol.">
        <title>The Global Catalogue of Microorganisms (GCM) 10K type strain sequencing project: providing services to taxonomists for standard genome sequencing and annotation.</title>
        <authorList>
            <consortium name="The Broad Institute Genomics Platform"/>
            <consortium name="The Broad Institute Genome Sequencing Center for Infectious Disease"/>
            <person name="Wu L."/>
            <person name="Ma J."/>
        </authorList>
    </citation>
    <scope>NUCLEOTIDE SEQUENCE [LARGE SCALE GENOMIC DNA]</scope>
    <source>
        <strain evidence="2">KCTC 12848</strain>
    </source>
</reference>
<accession>A0ABW5EBL8</accession>
<proteinExistence type="predicted"/>
<dbReference type="RefSeq" id="WP_265720744.1">
    <property type="nucleotide sequence ID" value="NZ_JAPIVK010000005.1"/>
</dbReference>
<sequence length="90" mass="9667">MSLDTDKSRALRVEISERVAFFTESLGVDSGDVIFSGTVKDGMIEIVAAVAFLDLEETARVAVPRSCSEKFVAALVEALRADFAGTTQTH</sequence>